<accession>A0AA48GYF7</accession>
<dbReference type="GO" id="GO:0005524">
    <property type="term" value="F:ATP binding"/>
    <property type="evidence" value="ECO:0007669"/>
    <property type="project" value="UniProtKB-KW"/>
</dbReference>
<evidence type="ECO:0000256" key="2">
    <source>
        <dbReference type="ARBA" id="ARBA00022840"/>
    </source>
</evidence>
<keyword evidence="2" id="KW-0067">ATP-binding</keyword>
<keyword evidence="1" id="KW-0547">Nucleotide-binding</keyword>
<organism evidence="4 5">
    <name type="scientific">Mesoterricola sediminis</name>
    <dbReference type="NCBI Taxonomy" id="2927980"/>
    <lineage>
        <taxon>Bacteria</taxon>
        <taxon>Pseudomonadati</taxon>
        <taxon>Acidobacteriota</taxon>
        <taxon>Holophagae</taxon>
        <taxon>Holophagales</taxon>
        <taxon>Holophagaceae</taxon>
        <taxon>Mesoterricola</taxon>
    </lineage>
</organism>
<dbReference type="SMART" id="SM00764">
    <property type="entry name" value="Citrate_ly_lig"/>
    <property type="match status" value="1"/>
</dbReference>
<dbReference type="RefSeq" id="WP_243329886.1">
    <property type="nucleotide sequence ID" value="NZ_AP027081.1"/>
</dbReference>
<evidence type="ECO:0000259" key="3">
    <source>
        <dbReference type="SMART" id="SM00764"/>
    </source>
</evidence>
<name>A0AA48GYF7_9BACT</name>
<dbReference type="SUPFAM" id="SSF55729">
    <property type="entry name" value="Acyl-CoA N-acyltransferases (Nat)"/>
    <property type="match status" value="1"/>
</dbReference>
<evidence type="ECO:0000313" key="4">
    <source>
        <dbReference type="EMBL" id="BDU77935.1"/>
    </source>
</evidence>
<feature type="domain" description="Citrate lyase ligase C-terminal" evidence="3">
    <location>
        <begin position="133"/>
        <end position="314"/>
    </location>
</feature>
<dbReference type="Gene3D" id="3.40.50.620">
    <property type="entry name" value="HUPs"/>
    <property type="match status" value="1"/>
</dbReference>
<dbReference type="EMBL" id="AP027081">
    <property type="protein sequence ID" value="BDU77935.1"/>
    <property type="molecule type" value="Genomic_DNA"/>
</dbReference>
<dbReference type="Pfam" id="PF08218">
    <property type="entry name" value="Citrate_ly_lig"/>
    <property type="match status" value="1"/>
</dbReference>
<gene>
    <name evidence="4" type="ORF">METESE_28930</name>
</gene>
<dbReference type="InterPro" id="IPR013166">
    <property type="entry name" value="Citrate_lyase_ligase_C"/>
</dbReference>
<evidence type="ECO:0000313" key="5">
    <source>
        <dbReference type="Proteomes" id="UP001228113"/>
    </source>
</evidence>
<keyword evidence="5" id="KW-1185">Reference proteome</keyword>
<dbReference type="InterPro" id="IPR005216">
    <property type="entry name" value="Citrate_lyase_ligase"/>
</dbReference>
<proteinExistence type="predicted"/>
<dbReference type="GO" id="GO:0008771">
    <property type="term" value="F:[citrate (pro-3S)-lyase] ligase activity"/>
    <property type="evidence" value="ECO:0007669"/>
    <property type="project" value="InterPro"/>
</dbReference>
<dbReference type="AlphaFoldDB" id="A0AA48GYF7"/>
<dbReference type="InterPro" id="IPR004821">
    <property type="entry name" value="Cyt_trans-like"/>
</dbReference>
<evidence type="ECO:0000256" key="1">
    <source>
        <dbReference type="ARBA" id="ARBA00022741"/>
    </source>
</evidence>
<protein>
    <submittedName>
        <fullName evidence="4">Citrate (Pro-3S)-lyase] ligase</fullName>
    </submittedName>
</protein>
<dbReference type="InterPro" id="IPR014729">
    <property type="entry name" value="Rossmann-like_a/b/a_fold"/>
</dbReference>
<dbReference type="InterPro" id="IPR016181">
    <property type="entry name" value="Acyl_CoA_acyltransferase"/>
</dbReference>
<keyword evidence="4" id="KW-0436">Ligase</keyword>
<dbReference type="SUPFAM" id="SSF52374">
    <property type="entry name" value="Nucleotidylyl transferase"/>
    <property type="match status" value="1"/>
</dbReference>
<sequence length="322" mass="34203">MIDHPTEREARAFVEGHGLRYEPGADAWAGLYEDGRLVAVGARAGQVLKMFAIAPEHQGTDALGQLVTELRASAAAAGHETLFVFTAPANAPSFEALTFRLLAAHGPAVLLEHGPGLAAWLERQAPLVRPGRNGAIVMNANPFTRGHQYLAETAAARVDHLYLFVVAEDRSAFPYATRLRLAREGTAHLPNVTVLGTGPYAVSAATFPTYFLKRLEAGAEAQMGLDLDLFGRRIAPAFHIAARFAGEEPRCPLTAAYNRAMAELLPPLGVAVEIVPRLEADGAPVSASRVREALAAGDGAALPALVPPTTLAHLKLTKEPQP</sequence>
<dbReference type="NCBIfam" id="TIGR00125">
    <property type="entry name" value="cyt_tran_rel"/>
    <property type="match status" value="1"/>
</dbReference>
<dbReference type="Proteomes" id="UP001228113">
    <property type="component" value="Chromosome"/>
</dbReference>
<reference evidence="4" key="1">
    <citation type="journal article" date="2023" name="Int. J. Syst. Evol. Microbiol.">
        <title>Mesoterricola silvestris gen. nov., sp. nov., Mesoterricola sediminis sp. nov., Geothrix oryzae sp. nov., Geothrix edaphica sp. nov., Geothrix rubra sp. nov., and Geothrix limicola sp. nov., six novel members of Acidobacteriota isolated from soils.</title>
        <authorList>
            <person name="Itoh H."/>
            <person name="Sugisawa Y."/>
            <person name="Mise K."/>
            <person name="Xu Z."/>
            <person name="Kuniyasu M."/>
            <person name="Ushijima N."/>
            <person name="Kawano K."/>
            <person name="Kobayashi E."/>
            <person name="Shiratori Y."/>
            <person name="Masuda Y."/>
            <person name="Senoo K."/>
        </authorList>
    </citation>
    <scope>NUCLEOTIDE SEQUENCE</scope>
    <source>
        <strain evidence="4">W786</strain>
    </source>
</reference>
<dbReference type="KEGG" id="msea:METESE_28930"/>
<dbReference type="PANTHER" id="PTHR40599">
    <property type="entry name" value="[CITRATE [PRO-3S]-LYASE] LIGASE"/>
    <property type="match status" value="1"/>
</dbReference>
<dbReference type="PANTHER" id="PTHR40599:SF1">
    <property type="entry name" value="[CITRATE [PRO-3S]-LYASE] LIGASE"/>
    <property type="match status" value="1"/>
</dbReference>